<keyword evidence="6" id="KW-0443">Lipid metabolism</keyword>
<dbReference type="SUPFAM" id="SSF53474">
    <property type="entry name" value="alpha/beta-Hydrolases"/>
    <property type="match status" value="1"/>
</dbReference>
<keyword evidence="5 8" id="KW-1133">Transmembrane helix</keyword>
<evidence type="ECO:0000256" key="7">
    <source>
        <dbReference type="ARBA" id="ARBA00023136"/>
    </source>
</evidence>
<proteinExistence type="predicted"/>
<evidence type="ECO:0000256" key="4">
    <source>
        <dbReference type="ARBA" id="ARBA00022963"/>
    </source>
</evidence>
<evidence type="ECO:0000256" key="8">
    <source>
        <dbReference type="SAM" id="Phobius"/>
    </source>
</evidence>
<evidence type="ECO:0000259" key="9">
    <source>
        <dbReference type="Pfam" id="PF04083"/>
    </source>
</evidence>
<evidence type="ECO:0000256" key="5">
    <source>
        <dbReference type="ARBA" id="ARBA00022989"/>
    </source>
</evidence>
<dbReference type="KEGG" id="ctp:CTRG_03645"/>
<dbReference type="Pfam" id="PF04083">
    <property type="entry name" value="Abhydro_lipase"/>
    <property type="match status" value="1"/>
</dbReference>
<feature type="transmembrane region" description="Helical" evidence="8">
    <location>
        <begin position="12"/>
        <end position="32"/>
    </location>
</feature>
<keyword evidence="4" id="KW-0442">Lipid degradation</keyword>
<gene>
    <name evidence="10" type="ORF">CTRG_03645</name>
</gene>
<dbReference type="RefSeq" id="XP_002549348.1">
    <property type="nucleotide sequence ID" value="XM_002549302.1"/>
</dbReference>
<dbReference type="ESTHER" id="cantt-c5mc53">
    <property type="family name" value="Acidic_Lipase"/>
</dbReference>
<dbReference type="InterPro" id="IPR029058">
    <property type="entry name" value="AB_hydrolase_fold"/>
</dbReference>
<dbReference type="eggNOG" id="KOG2624">
    <property type="taxonomic scope" value="Eukaryota"/>
</dbReference>
<feature type="domain" description="Partial AB-hydrolase lipase" evidence="9">
    <location>
        <begin position="75"/>
        <end position="136"/>
    </location>
</feature>
<dbReference type="OrthoDB" id="9974421at2759"/>
<evidence type="ECO:0000256" key="1">
    <source>
        <dbReference type="ARBA" id="ARBA00004167"/>
    </source>
</evidence>
<dbReference type="InterPro" id="IPR006693">
    <property type="entry name" value="AB_hydrolase_lipase"/>
</dbReference>
<evidence type="ECO:0000256" key="6">
    <source>
        <dbReference type="ARBA" id="ARBA00023098"/>
    </source>
</evidence>
<keyword evidence="2 8" id="KW-0812">Transmembrane</keyword>
<dbReference type="GO" id="GO:0016042">
    <property type="term" value="P:lipid catabolic process"/>
    <property type="evidence" value="ECO:0007669"/>
    <property type="project" value="UniProtKB-KW"/>
</dbReference>
<dbReference type="STRING" id="294747.C5MC53"/>
<reference evidence="10 11" key="1">
    <citation type="journal article" date="2009" name="Nature">
        <title>Evolution of pathogenicity and sexual reproduction in eight Candida genomes.</title>
        <authorList>
            <person name="Butler G."/>
            <person name="Rasmussen M.D."/>
            <person name="Lin M.F."/>
            <person name="Santos M.A."/>
            <person name="Sakthikumar S."/>
            <person name="Munro C.A."/>
            <person name="Rheinbay E."/>
            <person name="Grabherr M."/>
            <person name="Forche A."/>
            <person name="Reedy J.L."/>
            <person name="Agrafioti I."/>
            <person name="Arnaud M.B."/>
            <person name="Bates S."/>
            <person name="Brown A.J."/>
            <person name="Brunke S."/>
            <person name="Costanzo M.C."/>
            <person name="Fitzpatrick D.A."/>
            <person name="de Groot P.W."/>
            <person name="Harris D."/>
            <person name="Hoyer L.L."/>
            <person name="Hube B."/>
            <person name="Klis F.M."/>
            <person name="Kodira C."/>
            <person name="Lennard N."/>
            <person name="Logue M.E."/>
            <person name="Martin R."/>
            <person name="Neiman A.M."/>
            <person name="Nikolaou E."/>
            <person name="Quail M.A."/>
            <person name="Quinn J."/>
            <person name="Santos M.C."/>
            <person name="Schmitzberger F.F."/>
            <person name="Sherlock G."/>
            <person name="Shah P."/>
            <person name="Silverstein K.A."/>
            <person name="Skrzypek M.S."/>
            <person name="Soll D."/>
            <person name="Staggs R."/>
            <person name="Stansfield I."/>
            <person name="Stumpf M.P."/>
            <person name="Sudbery P.E."/>
            <person name="Srikantha T."/>
            <person name="Zeng Q."/>
            <person name="Berman J."/>
            <person name="Berriman M."/>
            <person name="Heitman J."/>
            <person name="Gow N.A."/>
            <person name="Lorenz M.C."/>
            <person name="Birren B.W."/>
            <person name="Kellis M."/>
            <person name="Cuomo C.A."/>
        </authorList>
    </citation>
    <scope>NUCLEOTIDE SEQUENCE [LARGE SCALE GENOMIC DNA]</scope>
    <source>
        <strain evidence="11">ATCC MYA-3404 / T1</strain>
    </source>
</reference>
<dbReference type="GO" id="GO:0016787">
    <property type="term" value="F:hydrolase activity"/>
    <property type="evidence" value="ECO:0007669"/>
    <property type="project" value="UniProtKB-KW"/>
</dbReference>
<keyword evidence="7 8" id="KW-0472">Membrane</keyword>
<evidence type="ECO:0000256" key="3">
    <source>
        <dbReference type="ARBA" id="ARBA00022801"/>
    </source>
</evidence>
<keyword evidence="11" id="KW-1185">Reference proteome</keyword>
<evidence type="ECO:0000313" key="11">
    <source>
        <dbReference type="Proteomes" id="UP000002037"/>
    </source>
</evidence>
<evidence type="ECO:0000313" key="10">
    <source>
        <dbReference type="EMBL" id="EER33220.1"/>
    </source>
</evidence>
<keyword evidence="3" id="KW-0378">Hydrolase</keyword>
<organism evidence="10 11">
    <name type="scientific">Candida tropicalis (strain ATCC MYA-3404 / T1)</name>
    <name type="common">Yeast</name>
    <dbReference type="NCBI Taxonomy" id="294747"/>
    <lineage>
        <taxon>Eukaryota</taxon>
        <taxon>Fungi</taxon>
        <taxon>Dikarya</taxon>
        <taxon>Ascomycota</taxon>
        <taxon>Saccharomycotina</taxon>
        <taxon>Pichiomycetes</taxon>
        <taxon>Debaryomycetaceae</taxon>
        <taxon>Candida/Lodderomyces clade</taxon>
        <taxon>Candida</taxon>
    </lineage>
</organism>
<dbReference type="Proteomes" id="UP000002037">
    <property type="component" value="Unassembled WGS sequence"/>
</dbReference>
<dbReference type="EMBL" id="GG692398">
    <property type="protein sequence ID" value="EER33220.1"/>
    <property type="molecule type" value="Genomic_DNA"/>
</dbReference>
<name>C5MC53_CANTT</name>
<protein>
    <recommendedName>
        <fullName evidence="9">Partial AB-hydrolase lipase domain-containing protein</fullName>
    </recommendedName>
</protein>
<sequence>MPVHEKIPITSSFYNIAVLAIKAIWLSFWSLLGFTNLYHEPQQQFTTTPTTIKSDTDCKSDTDTFRSKIIDAKDINEIVEASGYRVREHVVTTRDGYLLVIHKLENPKLVGKHHINASKIIYFHHGLMTNSELFVLGSTKLKTLPYLLVDLGYEVWLGNNRGNKYSRKHLKLPASEPKFWDFSLDEFAYFDIPDSLTYVKNYYETVHHSPLDPQIIYIGFSQGCSQFFASLSLYPHLNTQLRMFIGLSPAIIPQNLKHPVFKLIVNHTADDNSFLYSLFGRRALLPSVAFWSTILGPTLYEKVVDISLQLLFGWKGENISQTQKEMGYPHMFSNSSVKSLLHWFQIIKARRFQMFDETCTYGVTKLSAFNKDSKSRGNRVAPFPIADHLDVPMLIFYGDSDILVDVNKIKNLVVDNNHKMKDKLEFVLCPGYEHMDTLWAENVYHDVFKPIIDRLEAIQVPEPIEGETLRGLIRDRDQRLNDSSTKLNSLNSSFILNEKPLSNGGSNSLRNVNGNFFTDKTTTGSYKTMEKVNGSFSNSDNEKEVEVTDSW</sequence>
<dbReference type="AlphaFoldDB" id="C5MC53"/>
<comment type="subcellular location">
    <subcellularLocation>
        <location evidence="1">Membrane</location>
        <topology evidence="1">Single-pass membrane protein</topology>
    </subcellularLocation>
</comment>
<dbReference type="GeneID" id="8297779"/>
<evidence type="ECO:0000256" key="2">
    <source>
        <dbReference type="ARBA" id="ARBA00022692"/>
    </source>
</evidence>
<dbReference type="Gene3D" id="3.40.50.1820">
    <property type="entry name" value="alpha/beta hydrolase"/>
    <property type="match status" value="1"/>
</dbReference>
<dbReference type="VEuPathDB" id="FungiDB:CTRG_03645"/>
<dbReference type="PANTHER" id="PTHR11005">
    <property type="entry name" value="LYSOSOMAL ACID LIPASE-RELATED"/>
    <property type="match status" value="1"/>
</dbReference>
<dbReference type="HOGENOM" id="CLU_010974_5_0_1"/>
<dbReference type="GO" id="GO:0016020">
    <property type="term" value="C:membrane"/>
    <property type="evidence" value="ECO:0007669"/>
    <property type="project" value="UniProtKB-SubCell"/>
</dbReference>
<dbReference type="FunFam" id="3.40.50.1820:FF:000095">
    <property type="entry name" value="Triglyceride lipase-cholesterol esterase"/>
    <property type="match status" value="1"/>
</dbReference>
<accession>C5MC53</accession>